<keyword evidence="4" id="KW-1133">Transmembrane helix</keyword>
<dbReference type="SUPFAM" id="SSF117281">
    <property type="entry name" value="Kelch motif"/>
    <property type="match status" value="1"/>
</dbReference>
<feature type="chain" id="PRO_5041989039" description="SH3 domain-containing protein" evidence="5">
    <location>
        <begin position="22"/>
        <end position="1400"/>
    </location>
</feature>
<dbReference type="Pfam" id="PF20842">
    <property type="entry name" value="Rax2_2"/>
    <property type="match status" value="1"/>
</dbReference>
<dbReference type="PANTHER" id="PTHR31778:SF2">
    <property type="entry name" value="BUD SITE SELECTION PROTEIN RAX2"/>
    <property type="match status" value="1"/>
</dbReference>
<reference evidence="7" key="1">
    <citation type="submission" date="2022-07" db="EMBL/GenBank/DDBJ databases">
        <title>Genome Sequence of Leucocoprinus birnbaumii.</title>
        <authorList>
            <person name="Buettner E."/>
        </authorList>
    </citation>
    <scope>NUCLEOTIDE SEQUENCE</scope>
    <source>
        <strain evidence="7">VT141</strain>
    </source>
</reference>
<keyword evidence="5" id="KW-0732">Signal</keyword>
<dbReference type="Pfam" id="PF20843">
    <property type="entry name" value="Rax2_3"/>
    <property type="match status" value="1"/>
</dbReference>
<dbReference type="Pfam" id="PF00018">
    <property type="entry name" value="SH3_1"/>
    <property type="match status" value="1"/>
</dbReference>
<dbReference type="InterPro" id="IPR015915">
    <property type="entry name" value="Kelch-typ_b-propeller"/>
</dbReference>
<feature type="region of interest" description="Disordered" evidence="3">
    <location>
        <begin position="852"/>
        <end position="873"/>
    </location>
</feature>
<name>A0AAD5YK81_9AGAR</name>
<evidence type="ECO:0000313" key="8">
    <source>
        <dbReference type="Proteomes" id="UP001213000"/>
    </source>
</evidence>
<dbReference type="GO" id="GO:1902929">
    <property type="term" value="C:plasma membrane of growing cell tip"/>
    <property type="evidence" value="ECO:0007669"/>
    <property type="project" value="TreeGrafter"/>
</dbReference>
<evidence type="ECO:0000259" key="6">
    <source>
        <dbReference type="PROSITE" id="PS50002"/>
    </source>
</evidence>
<dbReference type="Pfam" id="PF12768">
    <property type="entry name" value="Rax2"/>
    <property type="match status" value="1"/>
</dbReference>
<keyword evidence="1 2" id="KW-0728">SH3 domain</keyword>
<dbReference type="Gene3D" id="2.30.30.40">
    <property type="entry name" value="SH3 Domains"/>
    <property type="match status" value="1"/>
</dbReference>
<keyword evidence="8" id="KW-1185">Reference proteome</keyword>
<dbReference type="InterPro" id="IPR048266">
    <property type="entry name" value="Rax2-like_second"/>
</dbReference>
<dbReference type="InterPro" id="IPR036028">
    <property type="entry name" value="SH3-like_dom_sf"/>
</dbReference>
<dbReference type="SUPFAM" id="SSF50965">
    <property type="entry name" value="Galactose oxidase, central domain"/>
    <property type="match status" value="1"/>
</dbReference>
<dbReference type="PANTHER" id="PTHR31778">
    <property type="entry name" value="BUD SITE SELECTION PROTEIN RAX2"/>
    <property type="match status" value="1"/>
</dbReference>
<dbReference type="InterPro" id="IPR011043">
    <property type="entry name" value="Gal_Oxase/kelch_b-propeller"/>
</dbReference>
<dbReference type="InterPro" id="IPR048265">
    <property type="entry name" value="Rax2-like_third"/>
</dbReference>
<gene>
    <name evidence="7" type="ORF">NP233_g11623</name>
</gene>
<evidence type="ECO:0000256" key="3">
    <source>
        <dbReference type="SAM" id="MobiDB-lite"/>
    </source>
</evidence>
<evidence type="ECO:0000256" key="5">
    <source>
        <dbReference type="SAM" id="SignalP"/>
    </source>
</evidence>
<keyword evidence="4" id="KW-0812">Transmembrane</keyword>
<evidence type="ECO:0000313" key="7">
    <source>
        <dbReference type="EMBL" id="KAJ3557907.1"/>
    </source>
</evidence>
<proteinExistence type="predicted"/>
<protein>
    <recommendedName>
        <fullName evidence="6">SH3 domain-containing protein</fullName>
    </recommendedName>
</protein>
<dbReference type="InterPro" id="IPR024982">
    <property type="entry name" value="Rax2-like_C"/>
</dbReference>
<feature type="domain" description="SH3" evidence="6">
    <location>
        <begin position="1343"/>
        <end position="1400"/>
    </location>
</feature>
<dbReference type="Gene3D" id="2.120.10.80">
    <property type="entry name" value="Kelch-type beta propeller"/>
    <property type="match status" value="2"/>
</dbReference>
<accession>A0AAD5YK81</accession>
<dbReference type="EMBL" id="JANIEX010001440">
    <property type="protein sequence ID" value="KAJ3557907.1"/>
    <property type="molecule type" value="Genomic_DNA"/>
</dbReference>
<evidence type="ECO:0000256" key="1">
    <source>
        <dbReference type="ARBA" id="ARBA00022443"/>
    </source>
</evidence>
<sequence>MPPSPNARVFLLLASLLSAHALPQVDFDRMGKVGLAGAFAGFDFFSNTSVAFDPATSTLFSRSSDGSLTRLASTNSGGRINAACDLDGVAYFGGSFSSLADTTASNIASYNPSTNSFSALSNSSPNGEIRSLFCDTQGKQVWAGGSFTSPGSAVAVWDPQAQSWSPPPFKGFSGAQSRVDSITTNSSDSSIFFAGSFMTAYGTGSLNTTHNPNVPFSAGATPYSSSLVPVPLQSAQVDGSPSTSDSGFTNVQNILCPSGPDGPGNSWFAVDNGIPFITIRAFSSISAGGVRLGNTFQPNHGTTAFSVTTIPDNQVRPLTYIDPTTGQNQTCTDPCPLSTDSSLLYQDFLFDSTLDITGVQIKLSGFTGRSPGLHILQLLSSGAFVSAVSQENGQSCFAPNPSNTTRTGNWVAKVANTEIAGTTQTILASDFDVSISPASGPSFTWVPYVSAAGNYDVSLLIPGCSEFLDCASRTSVKVTIFPGNGLPPSVTTISQQNQDDTAALIYSGPIVPSGANFVTTITMTLADQPEGSGSNGQYEIVADRVQLVLRSVDFTTSNSSTGGLQGFQRGFGFFEWPRSSRSSNNSLDASQILPNSTLTTLDNISIQLNNAIGNSTQLNGANITAVAHHPSGLIFLAGTFQLTTGSASGSSNIVMYRDGALVSIADHGLNGPVFALLIDQNRLYVGGAFQDTATTSTNGQLHGIAAYEIDRNVWTALGSGVNGVVTGLSSTNGFVQAVGSFSAAGSVEVSGVAVWNTAANAWSGSGGFVVGDMSMIVNGTSQQWVAGNVASFRKFGANGIAMLENGDSNGPQVDLLQVALSGAQPPSNTTSSNSRRSHAIRSAWTSHMSFHHLHRRQSPASSNTTSLPSLPSTPAPSVLTGVFWTNTSSSTEMTILGGNFTYTTPSNSQVSGVLLYNPKTGTASGLSGTQINGVVHSLLVDGDSLYVGGQFTISGTNANGLAIYDLVNQRWDLSNLQPLQASGGASPIVQSISQSTSQPNTVIVAGSFSQAGSLQCQAVCLYDTSTNQWNAPGAGISGEVATVAYAGNNQELLVVGGSFSIGGGNAVSVAQFALGNSTWTALGSSSDVPGPVTAVEVNNANASSIFAAGRTSDGSHSFLSFWNGASWTTLGSSMEAGTTISQLMMVPLQDTHPAQGVIESDRMLMMSGSLVDSSYGNASSVLYDGQTFIPYIVSTSSSGQAGFVASLFHSFAKFSFTQHKFLATGIVILISIAIAAGVVFLLALIGILWTLFSRRDDKVKYDAAEEEDDDSTHHRPSSLLEHINAATRTTILGSTSPFSNYGLEKEDERTGLADDSDPFGPDASNYLRAETPSEAIGGLLPEENSRIAHVRYDFTPDGEGELALQAGTEIEILDDKDHAWWYARDLRTGHEGIVPAAYLY</sequence>
<dbReference type="Proteomes" id="UP001213000">
    <property type="component" value="Unassembled WGS sequence"/>
</dbReference>
<dbReference type="PROSITE" id="PS50002">
    <property type="entry name" value="SH3"/>
    <property type="match status" value="1"/>
</dbReference>
<dbReference type="InterPro" id="IPR001452">
    <property type="entry name" value="SH3_domain"/>
</dbReference>
<feature type="signal peptide" evidence="5">
    <location>
        <begin position="1"/>
        <end position="21"/>
    </location>
</feature>
<dbReference type="SUPFAM" id="SSF50044">
    <property type="entry name" value="SH3-domain"/>
    <property type="match status" value="1"/>
</dbReference>
<comment type="caution">
    <text evidence="7">The sequence shown here is derived from an EMBL/GenBank/DDBJ whole genome shotgun (WGS) entry which is preliminary data.</text>
</comment>
<evidence type="ECO:0000256" key="2">
    <source>
        <dbReference type="PROSITE-ProRule" id="PRU00192"/>
    </source>
</evidence>
<keyword evidence="4" id="KW-0472">Membrane</keyword>
<evidence type="ECO:0000256" key="4">
    <source>
        <dbReference type="SAM" id="Phobius"/>
    </source>
</evidence>
<organism evidence="7 8">
    <name type="scientific">Leucocoprinus birnbaumii</name>
    <dbReference type="NCBI Taxonomy" id="56174"/>
    <lineage>
        <taxon>Eukaryota</taxon>
        <taxon>Fungi</taxon>
        <taxon>Dikarya</taxon>
        <taxon>Basidiomycota</taxon>
        <taxon>Agaricomycotina</taxon>
        <taxon>Agaricomycetes</taxon>
        <taxon>Agaricomycetidae</taxon>
        <taxon>Agaricales</taxon>
        <taxon>Agaricineae</taxon>
        <taxon>Agaricaceae</taxon>
        <taxon>Leucocoprinus</taxon>
    </lineage>
</organism>
<feature type="transmembrane region" description="Helical" evidence="4">
    <location>
        <begin position="1221"/>
        <end position="1252"/>
    </location>
</feature>
<dbReference type="SMART" id="SM00326">
    <property type="entry name" value="SH3"/>
    <property type="match status" value="1"/>
</dbReference>
<feature type="compositionally biased region" description="Low complexity" evidence="3">
    <location>
        <begin position="858"/>
        <end position="873"/>
    </location>
</feature>